<comment type="similarity">
    <text evidence="1 6">Belongs to the XseB family.</text>
</comment>
<dbReference type="Pfam" id="PF02609">
    <property type="entry name" value="Exonuc_VII_S"/>
    <property type="match status" value="1"/>
</dbReference>
<evidence type="ECO:0000256" key="5">
    <source>
        <dbReference type="ARBA" id="ARBA00022839"/>
    </source>
</evidence>
<dbReference type="RefSeq" id="WP_109675774.1">
    <property type="nucleotide sequence ID" value="NZ_CP086615.1"/>
</dbReference>
<reference evidence="8 9" key="1">
    <citation type="submission" date="2018-05" db="EMBL/GenBank/DDBJ databases">
        <title>Spiribacter halobius sp. nov., a moderately halophilic bacterium isolated from marine solar saltern.</title>
        <authorList>
            <person name="Zheng W.-S."/>
            <person name="Lu D.-C."/>
            <person name="Du Z.-J."/>
        </authorList>
    </citation>
    <scope>NUCLEOTIDE SEQUENCE [LARGE SCALE GENOMIC DNA]</scope>
    <source>
        <strain evidence="8 9">E85</strain>
    </source>
</reference>
<dbReference type="GO" id="GO:0008855">
    <property type="term" value="F:exodeoxyribonuclease VII activity"/>
    <property type="evidence" value="ECO:0007669"/>
    <property type="project" value="UniProtKB-UniRule"/>
</dbReference>
<comment type="catalytic activity">
    <reaction evidence="6">
        <text>Exonucleolytic cleavage in either 5'- to 3'- or 3'- to 5'-direction to yield nucleoside 5'-phosphates.</text>
        <dbReference type="EC" id="3.1.11.6"/>
    </reaction>
</comment>
<keyword evidence="3 6" id="KW-0540">Nuclease</keyword>
<dbReference type="InterPro" id="IPR037004">
    <property type="entry name" value="Exonuc_VII_ssu_sf"/>
</dbReference>
<organism evidence="8 9">
    <name type="scientific">Sediminicurvatus halobius</name>
    <dbReference type="NCBI Taxonomy" id="2182432"/>
    <lineage>
        <taxon>Bacteria</taxon>
        <taxon>Pseudomonadati</taxon>
        <taxon>Pseudomonadota</taxon>
        <taxon>Gammaproteobacteria</taxon>
        <taxon>Chromatiales</taxon>
        <taxon>Ectothiorhodospiraceae</taxon>
        <taxon>Sediminicurvatus</taxon>
    </lineage>
</organism>
<dbReference type="OrthoDB" id="9801128at2"/>
<name>A0A2U2N7J5_9GAMM</name>
<evidence type="ECO:0000256" key="6">
    <source>
        <dbReference type="HAMAP-Rule" id="MF_00337"/>
    </source>
</evidence>
<keyword evidence="2 6" id="KW-0963">Cytoplasm</keyword>
<proteinExistence type="inferred from homology"/>
<dbReference type="HAMAP" id="MF_00337">
    <property type="entry name" value="Exonuc_7_S"/>
    <property type="match status" value="1"/>
</dbReference>
<dbReference type="GO" id="GO:0005829">
    <property type="term" value="C:cytosol"/>
    <property type="evidence" value="ECO:0007669"/>
    <property type="project" value="TreeGrafter"/>
</dbReference>
<dbReference type="NCBIfam" id="TIGR01280">
    <property type="entry name" value="xseB"/>
    <property type="match status" value="1"/>
</dbReference>
<gene>
    <name evidence="6" type="primary">xseB</name>
    <name evidence="8" type="ORF">DEM34_02075</name>
</gene>
<evidence type="ECO:0000256" key="4">
    <source>
        <dbReference type="ARBA" id="ARBA00022801"/>
    </source>
</evidence>
<dbReference type="PANTHER" id="PTHR34137">
    <property type="entry name" value="EXODEOXYRIBONUCLEASE 7 SMALL SUBUNIT"/>
    <property type="match status" value="1"/>
</dbReference>
<keyword evidence="9" id="KW-1185">Reference proteome</keyword>
<keyword evidence="5 6" id="KW-0269">Exonuclease</keyword>
<dbReference type="PIRSF" id="PIRSF006488">
    <property type="entry name" value="Exonuc_VII_S"/>
    <property type="match status" value="1"/>
</dbReference>
<keyword evidence="4 6" id="KW-0378">Hydrolase</keyword>
<dbReference type="AlphaFoldDB" id="A0A2U2N7J5"/>
<dbReference type="NCBIfam" id="NF002140">
    <property type="entry name" value="PRK00977.1-4"/>
    <property type="match status" value="1"/>
</dbReference>
<protein>
    <recommendedName>
        <fullName evidence="6">Exodeoxyribonuclease 7 small subunit</fullName>
        <ecNumber evidence="6">3.1.11.6</ecNumber>
    </recommendedName>
    <alternativeName>
        <fullName evidence="6">Exodeoxyribonuclease VII small subunit</fullName>
        <shortName evidence="6">Exonuclease VII small subunit</shortName>
    </alternativeName>
</protein>
<comment type="subunit">
    <text evidence="6">Heterooligomer composed of large and small subunits.</text>
</comment>
<evidence type="ECO:0000313" key="9">
    <source>
        <dbReference type="Proteomes" id="UP000245474"/>
    </source>
</evidence>
<comment type="subcellular location">
    <subcellularLocation>
        <location evidence="6">Cytoplasm</location>
    </subcellularLocation>
</comment>
<dbReference type="SUPFAM" id="SSF116842">
    <property type="entry name" value="XseB-like"/>
    <property type="match status" value="1"/>
</dbReference>
<dbReference type="PANTHER" id="PTHR34137:SF1">
    <property type="entry name" value="EXODEOXYRIBONUCLEASE 7 SMALL SUBUNIT"/>
    <property type="match status" value="1"/>
</dbReference>
<sequence>MAEDNPFDFEASLKELEALVERMERGDLTLEESLQSFERGIRLTRECQRALREAEQKVEVLIGSGEEARAEPFEGDTGPGAGDDA</sequence>
<dbReference type="Gene3D" id="1.10.287.1040">
    <property type="entry name" value="Exonuclease VII, small subunit"/>
    <property type="match status" value="1"/>
</dbReference>
<dbReference type="EC" id="3.1.11.6" evidence="6"/>
<evidence type="ECO:0000313" key="8">
    <source>
        <dbReference type="EMBL" id="PWG65090.1"/>
    </source>
</evidence>
<dbReference type="InterPro" id="IPR003761">
    <property type="entry name" value="Exonuc_VII_S"/>
</dbReference>
<dbReference type="EMBL" id="QFFI01000003">
    <property type="protein sequence ID" value="PWG65090.1"/>
    <property type="molecule type" value="Genomic_DNA"/>
</dbReference>
<evidence type="ECO:0000256" key="3">
    <source>
        <dbReference type="ARBA" id="ARBA00022722"/>
    </source>
</evidence>
<dbReference type="GO" id="GO:0009318">
    <property type="term" value="C:exodeoxyribonuclease VII complex"/>
    <property type="evidence" value="ECO:0007669"/>
    <property type="project" value="UniProtKB-UniRule"/>
</dbReference>
<dbReference type="GO" id="GO:0006308">
    <property type="term" value="P:DNA catabolic process"/>
    <property type="evidence" value="ECO:0007669"/>
    <property type="project" value="UniProtKB-UniRule"/>
</dbReference>
<comment type="function">
    <text evidence="6">Bidirectionally degrades single-stranded DNA into large acid-insoluble oligonucleotides, which are then degraded further into small acid-soluble oligonucleotides.</text>
</comment>
<comment type="caution">
    <text evidence="8">The sequence shown here is derived from an EMBL/GenBank/DDBJ whole genome shotgun (WGS) entry which is preliminary data.</text>
</comment>
<evidence type="ECO:0000256" key="1">
    <source>
        <dbReference type="ARBA" id="ARBA00009998"/>
    </source>
</evidence>
<evidence type="ECO:0000256" key="2">
    <source>
        <dbReference type="ARBA" id="ARBA00022490"/>
    </source>
</evidence>
<dbReference type="Proteomes" id="UP000245474">
    <property type="component" value="Unassembled WGS sequence"/>
</dbReference>
<feature type="region of interest" description="Disordered" evidence="7">
    <location>
        <begin position="62"/>
        <end position="85"/>
    </location>
</feature>
<accession>A0A2U2N7J5</accession>
<evidence type="ECO:0000256" key="7">
    <source>
        <dbReference type="SAM" id="MobiDB-lite"/>
    </source>
</evidence>